<keyword evidence="4" id="KW-1185">Reference proteome</keyword>
<feature type="transmembrane region" description="Helical" evidence="1">
    <location>
        <begin position="53"/>
        <end position="73"/>
    </location>
</feature>
<dbReference type="EMBL" id="CP107020">
    <property type="protein sequence ID" value="UYG15709.1"/>
    <property type="molecule type" value="Genomic_DNA"/>
</dbReference>
<evidence type="ECO:0000256" key="1">
    <source>
        <dbReference type="SAM" id="Phobius"/>
    </source>
</evidence>
<evidence type="ECO:0000313" key="4">
    <source>
        <dbReference type="Proteomes" id="UP001164305"/>
    </source>
</evidence>
<dbReference type="Proteomes" id="UP001164305">
    <property type="component" value="Chromosome"/>
</dbReference>
<protein>
    <submittedName>
        <fullName evidence="3">DUF4129 domain-containing protein</fullName>
    </submittedName>
</protein>
<reference evidence="3" key="1">
    <citation type="submission" date="2022-10" db="EMBL/GenBank/DDBJ databases">
        <title>Whole-Genome Sequencing of Brachybacterium huguangmaarense BRM-3, Isolated from Betula schmidtii.</title>
        <authorList>
            <person name="Haam D."/>
        </authorList>
    </citation>
    <scope>NUCLEOTIDE SEQUENCE</scope>
    <source>
        <strain evidence="3">BRM-3</strain>
    </source>
</reference>
<proteinExistence type="predicted"/>
<sequence>MNDVDPDEARRRILEELSKGEYHRRGSIIDWLLGLLQDWVSSLVDGAGSGRTAGLAIAIALGAVIVVLAVLVLRRTGRIRRRAVVRAETALDAEPALTAAQLRVRAEHARDDARADEAVVLAFRALVRDLAERTLLDLTDGMTAHEAAEGAASAFPELRHRLALAARAFDTAAYSWRPATAKQADDAVRLAEYVAQASPDRAVLETL</sequence>
<keyword evidence="1" id="KW-0472">Membrane</keyword>
<dbReference type="Pfam" id="PF13559">
    <property type="entry name" value="DUF4129"/>
    <property type="match status" value="1"/>
</dbReference>
<accession>A0ABY6FZ50</accession>
<gene>
    <name evidence="3" type="ORF">BRM3_08635</name>
</gene>
<organism evidence="3 4">
    <name type="scientific">Brachybacterium huguangmaarense</name>
    <dbReference type="NCBI Taxonomy" id="1652028"/>
    <lineage>
        <taxon>Bacteria</taxon>
        <taxon>Bacillati</taxon>
        <taxon>Actinomycetota</taxon>
        <taxon>Actinomycetes</taxon>
        <taxon>Micrococcales</taxon>
        <taxon>Dermabacteraceae</taxon>
        <taxon>Brachybacterium</taxon>
    </lineage>
</organism>
<evidence type="ECO:0000313" key="3">
    <source>
        <dbReference type="EMBL" id="UYG15709.1"/>
    </source>
</evidence>
<dbReference type="RefSeq" id="WP_263592923.1">
    <property type="nucleotide sequence ID" value="NZ_CP107020.1"/>
</dbReference>
<keyword evidence="1" id="KW-0812">Transmembrane</keyword>
<dbReference type="InterPro" id="IPR025403">
    <property type="entry name" value="TgpA-like_C"/>
</dbReference>
<feature type="domain" description="Protein-glutamine gamma-glutamyltransferase-like C-terminal" evidence="2">
    <location>
        <begin position="122"/>
        <end position="191"/>
    </location>
</feature>
<evidence type="ECO:0000259" key="2">
    <source>
        <dbReference type="Pfam" id="PF13559"/>
    </source>
</evidence>
<keyword evidence="1" id="KW-1133">Transmembrane helix</keyword>
<name>A0ABY6FZ50_9MICO</name>